<name>A0A0F9TXH7_9ZZZZ</name>
<dbReference type="AlphaFoldDB" id="A0A0F9TXH7"/>
<accession>A0A0F9TXH7</accession>
<evidence type="ECO:0000313" key="1">
    <source>
        <dbReference type="EMBL" id="KKN53806.1"/>
    </source>
</evidence>
<sequence length="66" mass="7618">MNKTENYEDIPHECKSCGAKWNVHMRLMGGYHLTLPTYTTGLDTYLCPECKSENTIMFSGREKVNE</sequence>
<protein>
    <submittedName>
        <fullName evidence="1">Uncharacterized protein</fullName>
    </submittedName>
</protein>
<reference evidence="1" key="1">
    <citation type="journal article" date="2015" name="Nature">
        <title>Complex archaea that bridge the gap between prokaryotes and eukaryotes.</title>
        <authorList>
            <person name="Spang A."/>
            <person name="Saw J.H."/>
            <person name="Jorgensen S.L."/>
            <person name="Zaremba-Niedzwiedzka K."/>
            <person name="Martijn J."/>
            <person name="Lind A.E."/>
            <person name="van Eijk R."/>
            <person name="Schleper C."/>
            <person name="Guy L."/>
            <person name="Ettema T.J."/>
        </authorList>
    </citation>
    <scope>NUCLEOTIDE SEQUENCE</scope>
</reference>
<dbReference type="EMBL" id="LAZR01000956">
    <property type="protein sequence ID" value="KKN53806.1"/>
    <property type="molecule type" value="Genomic_DNA"/>
</dbReference>
<organism evidence="1">
    <name type="scientific">marine sediment metagenome</name>
    <dbReference type="NCBI Taxonomy" id="412755"/>
    <lineage>
        <taxon>unclassified sequences</taxon>
        <taxon>metagenomes</taxon>
        <taxon>ecological metagenomes</taxon>
    </lineage>
</organism>
<proteinExistence type="predicted"/>
<comment type="caution">
    <text evidence="1">The sequence shown here is derived from an EMBL/GenBank/DDBJ whole genome shotgun (WGS) entry which is preliminary data.</text>
</comment>
<gene>
    <name evidence="1" type="ORF">LCGC14_0598990</name>
</gene>